<dbReference type="InterPro" id="IPR006160">
    <property type="entry name" value="SCFA_transpt_AtoE"/>
</dbReference>
<gene>
    <name evidence="2" type="ORF">AWW68_14875</name>
</gene>
<dbReference type="RefSeq" id="WP_068223073.1">
    <property type="nucleotide sequence ID" value="NZ_CP139724.1"/>
</dbReference>
<feature type="transmembrane region" description="Helical" evidence="1">
    <location>
        <begin position="100"/>
        <end position="127"/>
    </location>
</feature>
<organism evidence="2 3">
    <name type="scientific">Roseivirga spongicola</name>
    <dbReference type="NCBI Taxonomy" id="333140"/>
    <lineage>
        <taxon>Bacteria</taxon>
        <taxon>Pseudomonadati</taxon>
        <taxon>Bacteroidota</taxon>
        <taxon>Cytophagia</taxon>
        <taxon>Cytophagales</taxon>
        <taxon>Roseivirgaceae</taxon>
        <taxon>Roseivirga</taxon>
    </lineage>
</organism>
<feature type="transmembrane region" description="Helical" evidence="1">
    <location>
        <begin position="424"/>
        <end position="445"/>
    </location>
</feature>
<dbReference type="OrthoDB" id="9342495at2"/>
<evidence type="ECO:0000256" key="1">
    <source>
        <dbReference type="SAM" id="Phobius"/>
    </source>
</evidence>
<reference evidence="2 3" key="1">
    <citation type="submission" date="2016-01" db="EMBL/GenBank/DDBJ databases">
        <title>Genome sequencing of Roseivirga spongicola UST030701-084.</title>
        <authorList>
            <person name="Selvaratnam C."/>
            <person name="Thevarajoo S."/>
            <person name="Goh K.M."/>
            <person name="Ee R."/>
            <person name="Chan K.-G."/>
            <person name="Chong C.S."/>
        </authorList>
    </citation>
    <scope>NUCLEOTIDE SEQUENCE [LARGE SCALE GENOMIC DNA]</scope>
    <source>
        <strain evidence="2 3">UST030701-084</strain>
    </source>
</reference>
<dbReference type="PANTHER" id="PTHR41983:SF2">
    <property type="entry name" value="SHORT-CHAIN FATTY ACID TRANSPORTER-RELATED"/>
    <property type="match status" value="1"/>
</dbReference>
<feature type="transmembrane region" description="Helical" evidence="1">
    <location>
        <begin position="246"/>
        <end position="264"/>
    </location>
</feature>
<dbReference type="AlphaFoldDB" id="A0A150X5E3"/>
<dbReference type="Proteomes" id="UP000075606">
    <property type="component" value="Unassembled WGS sequence"/>
</dbReference>
<keyword evidence="1" id="KW-0812">Transmembrane</keyword>
<feature type="transmembrane region" description="Helical" evidence="1">
    <location>
        <begin position="12"/>
        <end position="35"/>
    </location>
</feature>
<sequence length="446" mass="48782">MTKRFRQLFYHLFPSPFAIAIIISVMVFFLALIFTQRPENAVSAYPIKILEYWQTGFWELLAFTMQMALILILGHTLALTPIFNKLIGQLTKFCNTTAQAALIVSLFTILLSFFNWGLCLVFGAIFARKVAERSQQLGKPLNYPLIGAAGYAGMMCWHGGFSASAPLTVSGKDHFLINQIGRIGIDETILSNMNLVTWFCLVILIPLSLYLLGKMVKDKPFNLKADDSVVESDSVVGAEKFDHYKLPAIGLGVIICFIAIRQAFNTPSDAGLGFIDLNYVNFLLFGLGLTFHGTFAKFLKAVQTAVGGSTGIIIQFPLYAGIMGIMKYSGLGAEISYAFVAISNQTTLPIFTFLSAGLVNIFVPSGGGQWVVQGPIVTEAAQTLGVSIPKTVMALSYGDQLTNMLQPFWALPLLGITQLKAKDILPYSGFILLIGSVIFITNLLIF</sequence>
<keyword evidence="1" id="KW-1133">Transmembrane helix</keyword>
<dbReference type="STRING" id="333140.AWW68_14875"/>
<keyword evidence="3" id="KW-1185">Reference proteome</keyword>
<evidence type="ECO:0000313" key="3">
    <source>
        <dbReference type="Proteomes" id="UP000075606"/>
    </source>
</evidence>
<proteinExistence type="predicted"/>
<feature type="transmembrane region" description="Helical" evidence="1">
    <location>
        <begin position="195"/>
        <end position="213"/>
    </location>
</feature>
<feature type="transmembrane region" description="Helical" evidence="1">
    <location>
        <begin position="55"/>
        <end position="79"/>
    </location>
</feature>
<name>A0A150X5E3_9BACT</name>
<accession>A0A150X5E3</accession>
<dbReference type="PANTHER" id="PTHR41983">
    <property type="entry name" value="SHORT-CHAIN FATTY ACID TRANSPORTER-RELATED"/>
    <property type="match status" value="1"/>
</dbReference>
<comment type="caution">
    <text evidence="2">The sequence shown here is derived from an EMBL/GenBank/DDBJ whole genome shotgun (WGS) entry which is preliminary data.</text>
</comment>
<dbReference type="EMBL" id="LRPC01000028">
    <property type="protein sequence ID" value="KYG73947.1"/>
    <property type="molecule type" value="Genomic_DNA"/>
</dbReference>
<protein>
    <submittedName>
        <fullName evidence="2">Short chain fatty acid transporter</fullName>
    </submittedName>
</protein>
<evidence type="ECO:0000313" key="2">
    <source>
        <dbReference type="EMBL" id="KYG73947.1"/>
    </source>
</evidence>
<dbReference type="Pfam" id="PF02667">
    <property type="entry name" value="SCFA_trans"/>
    <property type="match status" value="1"/>
</dbReference>
<feature type="transmembrane region" description="Helical" evidence="1">
    <location>
        <begin position="270"/>
        <end position="291"/>
    </location>
</feature>
<dbReference type="GO" id="GO:0005886">
    <property type="term" value="C:plasma membrane"/>
    <property type="evidence" value="ECO:0007669"/>
    <property type="project" value="TreeGrafter"/>
</dbReference>
<keyword evidence="1" id="KW-0472">Membrane</keyword>